<comment type="caution">
    <text evidence="1">The sequence shown here is derived from an EMBL/GenBank/DDBJ whole genome shotgun (WGS) entry which is preliminary data.</text>
</comment>
<keyword evidence="2" id="KW-1185">Reference proteome</keyword>
<protein>
    <submittedName>
        <fullName evidence="1">Uncharacterized protein</fullName>
    </submittedName>
</protein>
<dbReference type="AlphaFoldDB" id="A0AAD5F5F0"/>
<proteinExistence type="predicted"/>
<dbReference type="Proteomes" id="UP001054821">
    <property type="component" value="Chromosome 1"/>
</dbReference>
<accession>A0AAD5F5F0</accession>
<name>A0AAD5F5F0_PRUDU</name>
<gene>
    <name evidence="1" type="ORF">L3X38_006910</name>
</gene>
<dbReference type="EMBL" id="JAJFAZ020000001">
    <property type="protein sequence ID" value="KAI5354016.1"/>
    <property type="molecule type" value="Genomic_DNA"/>
</dbReference>
<reference evidence="1 2" key="1">
    <citation type="journal article" date="2022" name="G3 (Bethesda)">
        <title>Whole-genome sequence and methylome profiling of the almond [Prunus dulcis (Mill.) D.A. Webb] cultivar 'Nonpareil'.</title>
        <authorList>
            <person name="D'Amico-Willman K.M."/>
            <person name="Ouma W.Z."/>
            <person name="Meulia T."/>
            <person name="Sideli G.M."/>
            <person name="Gradziel T.M."/>
            <person name="Fresnedo-Ramirez J."/>
        </authorList>
    </citation>
    <scope>NUCLEOTIDE SEQUENCE [LARGE SCALE GENOMIC DNA]</scope>
    <source>
        <strain evidence="1">Clone GOH B32 T37-40</strain>
    </source>
</reference>
<evidence type="ECO:0000313" key="2">
    <source>
        <dbReference type="Proteomes" id="UP001054821"/>
    </source>
</evidence>
<organism evidence="1 2">
    <name type="scientific">Prunus dulcis</name>
    <name type="common">Almond</name>
    <name type="synonym">Amygdalus dulcis</name>
    <dbReference type="NCBI Taxonomy" id="3755"/>
    <lineage>
        <taxon>Eukaryota</taxon>
        <taxon>Viridiplantae</taxon>
        <taxon>Streptophyta</taxon>
        <taxon>Embryophyta</taxon>
        <taxon>Tracheophyta</taxon>
        <taxon>Spermatophyta</taxon>
        <taxon>Magnoliopsida</taxon>
        <taxon>eudicotyledons</taxon>
        <taxon>Gunneridae</taxon>
        <taxon>Pentapetalae</taxon>
        <taxon>rosids</taxon>
        <taxon>fabids</taxon>
        <taxon>Rosales</taxon>
        <taxon>Rosaceae</taxon>
        <taxon>Amygdaloideae</taxon>
        <taxon>Amygdaleae</taxon>
        <taxon>Prunus</taxon>
    </lineage>
</organism>
<evidence type="ECO:0000313" key="1">
    <source>
        <dbReference type="EMBL" id="KAI5354016.1"/>
    </source>
</evidence>
<sequence length="98" mass="10839">MHPLSISPFLEKVFIFSGNFQTKIKLTSSGTEKKNTNMIKLMPHAAIRTEQNYVADHMAHMGENSNLGYQVVDLPPPSIANLLANDSVKMTTARLVPV</sequence>